<evidence type="ECO:0000256" key="4">
    <source>
        <dbReference type="ARBA" id="ARBA00022692"/>
    </source>
</evidence>
<evidence type="ECO:0000256" key="10">
    <source>
        <dbReference type="SAM" id="Phobius"/>
    </source>
</evidence>
<dbReference type="SMART" id="SM00283">
    <property type="entry name" value="MA"/>
    <property type="match status" value="1"/>
</dbReference>
<dbReference type="SUPFAM" id="SSF103190">
    <property type="entry name" value="Sensory domain-like"/>
    <property type="match status" value="1"/>
</dbReference>
<dbReference type="Pfam" id="PF00672">
    <property type="entry name" value="HAMP"/>
    <property type="match status" value="1"/>
</dbReference>
<evidence type="ECO:0000259" key="11">
    <source>
        <dbReference type="PROSITE" id="PS50111"/>
    </source>
</evidence>
<comment type="subcellular location">
    <subcellularLocation>
        <location evidence="1">Cell membrane</location>
        <topology evidence="1">Multi-pass membrane protein</topology>
    </subcellularLocation>
</comment>
<keyword evidence="7 9" id="KW-0807">Transducer</keyword>
<evidence type="ECO:0000256" key="7">
    <source>
        <dbReference type="ARBA" id="ARBA00023224"/>
    </source>
</evidence>
<keyword evidence="2" id="KW-1003">Cell membrane</keyword>
<evidence type="ECO:0000256" key="6">
    <source>
        <dbReference type="ARBA" id="ARBA00023136"/>
    </source>
</evidence>
<evidence type="ECO:0000313" key="14">
    <source>
        <dbReference type="Proteomes" id="UP000199520"/>
    </source>
</evidence>
<dbReference type="PANTHER" id="PTHR32089:SF112">
    <property type="entry name" value="LYSOZYME-LIKE PROTEIN-RELATED"/>
    <property type="match status" value="1"/>
</dbReference>
<dbReference type="Proteomes" id="UP000199520">
    <property type="component" value="Unassembled WGS sequence"/>
</dbReference>
<protein>
    <submittedName>
        <fullName evidence="13">Methyl-accepting chemotaxis protein</fullName>
    </submittedName>
</protein>
<keyword evidence="4 10" id="KW-0812">Transmembrane</keyword>
<dbReference type="EMBL" id="FOTS01000018">
    <property type="protein sequence ID" value="SFL78806.1"/>
    <property type="molecule type" value="Genomic_DNA"/>
</dbReference>
<name>A0A1I4KJU5_9FIRM</name>
<feature type="domain" description="Methyl-accepting transducer" evidence="11">
    <location>
        <begin position="371"/>
        <end position="607"/>
    </location>
</feature>
<dbReference type="GO" id="GO:0005886">
    <property type="term" value="C:plasma membrane"/>
    <property type="evidence" value="ECO:0007669"/>
    <property type="project" value="UniProtKB-SubCell"/>
</dbReference>
<dbReference type="InterPro" id="IPR004089">
    <property type="entry name" value="MCPsignal_dom"/>
</dbReference>
<comment type="similarity">
    <text evidence="8">Belongs to the methyl-accepting chemotaxis (MCP) protein family.</text>
</comment>
<dbReference type="CDD" id="cd06225">
    <property type="entry name" value="HAMP"/>
    <property type="match status" value="1"/>
</dbReference>
<dbReference type="CDD" id="cd11386">
    <property type="entry name" value="MCP_signal"/>
    <property type="match status" value="1"/>
</dbReference>
<dbReference type="InterPro" id="IPR003660">
    <property type="entry name" value="HAMP_dom"/>
</dbReference>
<dbReference type="Gene3D" id="1.10.287.950">
    <property type="entry name" value="Methyl-accepting chemotaxis protein"/>
    <property type="match status" value="1"/>
</dbReference>
<accession>A0A1I4KJU5</accession>
<evidence type="ECO:0000313" key="13">
    <source>
        <dbReference type="EMBL" id="SFL78806.1"/>
    </source>
</evidence>
<dbReference type="CDD" id="cd12912">
    <property type="entry name" value="PDC2_MCP_like"/>
    <property type="match status" value="1"/>
</dbReference>
<dbReference type="PROSITE" id="PS50111">
    <property type="entry name" value="CHEMOTAXIS_TRANSDUC_2"/>
    <property type="match status" value="1"/>
</dbReference>
<evidence type="ECO:0000256" key="5">
    <source>
        <dbReference type="ARBA" id="ARBA00022989"/>
    </source>
</evidence>
<proteinExistence type="inferred from homology"/>
<dbReference type="PANTHER" id="PTHR32089">
    <property type="entry name" value="METHYL-ACCEPTING CHEMOTAXIS PROTEIN MCPB"/>
    <property type="match status" value="1"/>
</dbReference>
<keyword evidence="14" id="KW-1185">Reference proteome</keyword>
<dbReference type="Pfam" id="PF00015">
    <property type="entry name" value="MCPsignal"/>
    <property type="match status" value="1"/>
</dbReference>
<evidence type="ECO:0000259" key="12">
    <source>
        <dbReference type="PROSITE" id="PS50885"/>
    </source>
</evidence>
<dbReference type="RefSeq" id="WP_090936831.1">
    <property type="nucleotide sequence ID" value="NZ_FOTS01000018.1"/>
</dbReference>
<dbReference type="AlphaFoldDB" id="A0A1I4KJU5"/>
<dbReference type="PROSITE" id="PS50885">
    <property type="entry name" value="HAMP"/>
    <property type="match status" value="1"/>
</dbReference>
<dbReference type="SMART" id="SM00304">
    <property type="entry name" value="HAMP"/>
    <property type="match status" value="1"/>
</dbReference>
<dbReference type="OrthoDB" id="243053at2"/>
<feature type="transmembrane region" description="Helical" evidence="10">
    <location>
        <begin position="274"/>
        <end position="297"/>
    </location>
</feature>
<dbReference type="SUPFAM" id="SSF58104">
    <property type="entry name" value="Methyl-accepting chemotaxis protein (MCP) signaling domain"/>
    <property type="match status" value="1"/>
</dbReference>
<dbReference type="Gene3D" id="1.10.8.500">
    <property type="entry name" value="HAMP domain in histidine kinase"/>
    <property type="match status" value="1"/>
</dbReference>
<evidence type="ECO:0000256" key="8">
    <source>
        <dbReference type="ARBA" id="ARBA00029447"/>
    </source>
</evidence>
<evidence type="ECO:0000256" key="2">
    <source>
        <dbReference type="ARBA" id="ARBA00022475"/>
    </source>
</evidence>
<sequence length="657" mass="70566">MKSIQTKLIASILTFFLISLMALGGLNYWKAREIITNGVKDDMQRLAQDNGEFVSLWLESYKQELLMLAVAPVFQSGNKEDMIPYLAQALNKNKEYDGIAYHSDDGLFINGRGLKGNNADRPYFQNAMKGRITVFGPHTSRMTGRTIVTIGVPVKQGEKIVGVITGSIDITSLIDRISQITVGQTGHAFIVQRDGLIIMHPDKDIAMKVNPLENFNADSTFKEVVEKIVNTEKGELSLQIQGIARSYAFACIPNTNWSMVVTVPQDEVTSQVSALTTITLFTIVIVLATAASFIVLFSRRIAKPIQVLECAATQIADGNISLSNFNIKSNDEIGRLSHSFEIMTANLRKLVHQIAGATAHVSAASQQLTANSEQSAQASNLIVVSTTDVAARANDQVAAATGALIVVEQMADSLQSIAAKANQVSVRSNQAAEKAKVGGKVVNEAIIQMKRIEKTVVESADVVKALGERSKEIGQIVDTISGIAGQTNLLALNAAIEAARAGEQGRGFAVVADEVRKLAEQSQESAKKIAELINHTQKEADKAVSAMGSGTHEVKNGAEVVFAAGTAFCEIVELVTKVCEQINDISVNMQQTASSSQYIVQEVLKISNLGKKSADEAGNVSVAAEKQLASMEEIASSSLALAKLSEELQEVVSKFQV</sequence>
<dbReference type="GO" id="GO:0007165">
    <property type="term" value="P:signal transduction"/>
    <property type="evidence" value="ECO:0007669"/>
    <property type="project" value="UniProtKB-KW"/>
</dbReference>
<evidence type="ECO:0000256" key="1">
    <source>
        <dbReference type="ARBA" id="ARBA00004651"/>
    </source>
</evidence>
<dbReference type="STRING" id="1123291.SAMN04490355_10184"/>
<dbReference type="InterPro" id="IPR033479">
    <property type="entry name" value="dCache_1"/>
</dbReference>
<keyword evidence="3" id="KW-0145">Chemotaxis</keyword>
<evidence type="ECO:0000256" key="9">
    <source>
        <dbReference type="PROSITE-ProRule" id="PRU00284"/>
    </source>
</evidence>
<dbReference type="CDD" id="cd18773">
    <property type="entry name" value="PDC1_HK_sensor"/>
    <property type="match status" value="1"/>
</dbReference>
<gene>
    <name evidence="13" type="ORF">SAMN04490355_10184</name>
</gene>
<keyword evidence="5 10" id="KW-1133">Transmembrane helix</keyword>
<feature type="domain" description="HAMP" evidence="12">
    <location>
        <begin position="299"/>
        <end position="352"/>
    </location>
</feature>
<dbReference type="InterPro" id="IPR029151">
    <property type="entry name" value="Sensor-like_sf"/>
</dbReference>
<organism evidence="13 14">
    <name type="scientific">Pelosinus propionicus DSM 13327</name>
    <dbReference type="NCBI Taxonomy" id="1123291"/>
    <lineage>
        <taxon>Bacteria</taxon>
        <taxon>Bacillati</taxon>
        <taxon>Bacillota</taxon>
        <taxon>Negativicutes</taxon>
        <taxon>Selenomonadales</taxon>
        <taxon>Sporomusaceae</taxon>
        <taxon>Pelosinus</taxon>
    </lineage>
</organism>
<dbReference type="Pfam" id="PF02743">
    <property type="entry name" value="dCache_1"/>
    <property type="match status" value="1"/>
</dbReference>
<reference evidence="14" key="1">
    <citation type="submission" date="2016-10" db="EMBL/GenBank/DDBJ databases">
        <authorList>
            <person name="Varghese N."/>
            <person name="Submissions S."/>
        </authorList>
    </citation>
    <scope>NUCLEOTIDE SEQUENCE [LARGE SCALE GENOMIC DNA]</scope>
    <source>
        <strain evidence="14">DSM 13327</strain>
    </source>
</reference>
<evidence type="ECO:0000256" key="3">
    <source>
        <dbReference type="ARBA" id="ARBA00022500"/>
    </source>
</evidence>
<dbReference type="Gene3D" id="3.30.450.20">
    <property type="entry name" value="PAS domain"/>
    <property type="match status" value="1"/>
</dbReference>
<keyword evidence="6 10" id="KW-0472">Membrane</keyword>
<dbReference type="GO" id="GO:0006935">
    <property type="term" value="P:chemotaxis"/>
    <property type="evidence" value="ECO:0007669"/>
    <property type="project" value="UniProtKB-KW"/>
</dbReference>